<evidence type="ECO:0000256" key="1">
    <source>
        <dbReference type="SAM" id="MobiDB-lite"/>
    </source>
</evidence>
<organism evidence="2 3">
    <name type="scientific">Rotaria sordida</name>
    <dbReference type="NCBI Taxonomy" id="392033"/>
    <lineage>
        <taxon>Eukaryota</taxon>
        <taxon>Metazoa</taxon>
        <taxon>Spiralia</taxon>
        <taxon>Gnathifera</taxon>
        <taxon>Rotifera</taxon>
        <taxon>Eurotatoria</taxon>
        <taxon>Bdelloidea</taxon>
        <taxon>Philodinida</taxon>
        <taxon>Philodinidae</taxon>
        <taxon>Rotaria</taxon>
    </lineage>
</organism>
<dbReference type="AlphaFoldDB" id="A0A820I8A4"/>
<feature type="non-terminal residue" evidence="2">
    <location>
        <position position="1"/>
    </location>
</feature>
<dbReference type="EMBL" id="CAJOBD010037772">
    <property type="protein sequence ID" value="CAF4307953.1"/>
    <property type="molecule type" value="Genomic_DNA"/>
</dbReference>
<accession>A0A820I8A4</accession>
<name>A0A820I8A4_9BILA</name>
<comment type="caution">
    <text evidence="2">The sequence shown here is derived from an EMBL/GenBank/DDBJ whole genome shotgun (WGS) entry which is preliminary data.</text>
</comment>
<reference evidence="2" key="1">
    <citation type="submission" date="2021-02" db="EMBL/GenBank/DDBJ databases">
        <authorList>
            <person name="Nowell W R."/>
        </authorList>
    </citation>
    <scope>NUCLEOTIDE SEQUENCE</scope>
</reference>
<sequence length="37" mass="4229">MEEDVVHLIRNSNQWDDGNQRKTTRVHQPPGGQSKGL</sequence>
<feature type="region of interest" description="Disordered" evidence="1">
    <location>
        <begin position="1"/>
        <end position="37"/>
    </location>
</feature>
<evidence type="ECO:0000313" key="3">
    <source>
        <dbReference type="Proteomes" id="UP000663836"/>
    </source>
</evidence>
<gene>
    <name evidence="2" type="ORF">JBS370_LOCUS40617</name>
</gene>
<evidence type="ECO:0000313" key="2">
    <source>
        <dbReference type="EMBL" id="CAF4307953.1"/>
    </source>
</evidence>
<dbReference type="Proteomes" id="UP000663836">
    <property type="component" value="Unassembled WGS sequence"/>
</dbReference>
<proteinExistence type="predicted"/>
<protein>
    <submittedName>
        <fullName evidence="2">Uncharacterized protein</fullName>
    </submittedName>
</protein>